<organism evidence="1 2">
    <name type="scientific">Basidiobolus ranarum</name>
    <dbReference type="NCBI Taxonomy" id="34480"/>
    <lineage>
        <taxon>Eukaryota</taxon>
        <taxon>Fungi</taxon>
        <taxon>Fungi incertae sedis</taxon>
        <taxon>Zoopagomycota</taxon>
        <taxon>Entomophthoromycotina</taxon>
        <taxon>Basidiobolomycetes</taxon>
        <taxon>Basidiobolales</taxon>
        <taxon>Basidiobolaceae</taxon>
        <taxon>Basidiobolus</taxon>
    </lineage>
</organism>
<accession>A0ABR2WK14</accession>
<keyword evidence="2" id="KW-1185">Reference proteome</keyword>
<dbReference type="EMBL" id="JASJQH010001209">
    <property type="protein sequence ID" value="KAK9761816.1"/>
    <property type="molecule type" value="Genomic_DNA"/>
</dbReference>
<comment type="caution">
    <text evidence="1">The sequence shown here is derived from an EMBL/GenBank/DDBJ whole genome shotgun (WGS) entry which is preliminary data.</text>
</comment>
<gene>
    <name evidence="1" type="ORF">K7432_013007</name>
</gene>
<evidence type="ECO:0000313" key="2">
    <source>
        <dbReference type="Proteomes" id="UP001479436"/>
    </source>
</evidence>
<dbReference type="Proteomes" id="UP001479436">
    <property type="component" value="Unassembled WGS sequence"/>
</dbReference>
<protein>
    <submittedName>
        <fullName evidence="1">Uncharacterized protein</fullName>
    </submittedName>
</protein>
<name>A0ABR2WK14_9FUNG</name>
<reference evidence="1 2" key="1">
    <citation type="submission" date="2023-04" db="EMBL/GenBank/DDBJ databases">
        <title>Genome of Basidiobolus ranarum AG-B5.</title>
        <authorList>
            <person name="Stajich J.E."/>
            <person name="Carter-House D."/>
            <person name="Gryganskyi A."/>
        </authorList>
    </citation>
    <scope>NUCLEOTIDE SEQUENCE [LARGE SCALE GENOMIC DNA]</scope>
    <source>
        <strain evidence="1 2">AG-B5</strain>
    </source>
</reference>
<evidence type="ECO:0000313" key="1">
    <source>
        <dbReference type="EMBL" id="KAK9761816.1"/>
    </source>
</evidence>
<proteinExistence type="predicted"/>
<sequence>MKYGYVEGGATSYFVKTLTPPFLSKIGLSAHHPQFVFLGYKKSILNWMRQHSHLKIELNDNTQPGMSNITFEITNIYNVPFSPYQCNIRATKHSDYQESPKERSTPENTRIIIVRSGKTLGEVLLLLRVCWRRNSRTRYICTSNQNEVGFVTGHLTPTQEFLQSNALNYTIMGLTIPLEPSPSYRSIDSYSGIRPFSCELPSYYSSVMNQPNTTVA</sequence>